<evidence type="ECO:0000256" key="6">
    <source>
        <dbReference type="ARBA" id="ARBA00023163"/>
    </source>
</evidence>
<dbReference type="GO" id="GO:0000976">
    <property type="term" value="F:transcription cis-regulatory region binding"/>
    <property type="evidence" value="ECO:0007669"/>
    <property type="project" value="TreeGrafter"/>
</dbReference>
<dbReference type="Pfam" id="PF21695">
    <property type="entry name" value="GlnR_1st"/>
    <property type="match status" value="1"/>
</dbReference>
<accession>A0A1C3N9U4</accession>
<keyword evidence="2" id="KW-0902">Two-component regulatory system</keyword>
<dbReference type="SMART" id="SM00862">
    <property type="entry name" value="Trans_reg_C"/>
    <property type="match status" value="1"/>
</dbReference>
<keyword evidence="11" id="KW-1185">Reference proteome</keyword>
<dbReference type="EMBL" id="LT598496">
    <property type="protein sequence ID" value="SBV29352.1"/>
    <property type="molecule type" value="Genomic_DNA"/>
</dbReference>
<keyword evidence="4 7" id="KW-0238">DNA-binding</keyword>
<evidence type="ECO:0000256" key="1">
    <source>
        <dbReference type="ARBA" id="ARBA00022553"/>
    </source>
</evidence>
<dbReference type="Gene3D" id="1.10.10.10">
    <property type="entry name" value="Winged helix-like DNA-binding domain superfamily/Winged helix DNA-binding domain"/>
    <property type="match status" value="1"/>
</dbReference>
<reference evidence="11" key="1">
    <citation type="submission" date="2016-06" db="EMBL/GenBank/DDBJ databases">
        <authorList>
            <person name="Varghese N."/>
        </authorList>
    </citation>
    <scope>NUCLEOTIDE SEQUENCE [LARGE SCALE GENOMIC DNA]</scope>
    <source>
        <strain evidence="11">DSM 45344</strain>
    </source>
</reference>
<gene>
    <name evidence="10" type="ORF">GA0070620_4924</name>
</gene>
<protein>
    <submittedName>
        <fullName evidence="10">DNA-binding response regulator, OmpR family, contains REC and winged-helix (WHTH) domain</fullName>
    </submittedName>
</protein>
<evidence type="ECO:0000313" key="10">
    <source>
        <dbReference type="EMBL" id="SBV29352.1"/>
    </source>
</evidence>
<evidence type="ECO:0000313" key="11">
    <source>
        <dbReference type="Proteomes" id="UP000199393"/>
    </source>
</evidence>
<dbReference type="GO" id="GO:0000156">
    <property type="term" value="F:phosphorelay response regulator activity"/>
    <property type="evidence" value="ECO:0007669"/>
    <property type="project" value="TreeGrafter"/>
</dbReference>
<dbReference type="CDD" id="cd00383">
    <property type="entry name" value="trans_reg_C"/>
    <property type="match status" value="1"/>
</dbReference>
<dbReference type="Pfam" id="PF00486">
    <property type="entry name" value="Trans_reg_C"/>
    <property type="match status" value="1"/>
</dbReference>
<evidence type="ECO:0000256" key="4">
    <source>
        <dbReference type="ARBA" id="ARBA00023125"/>
    </source>
</evidence>
<organism evidence="10 11">
    <name type="scientific">Micromonospora krabiensis</name>
    <dbReference type="NCBI Taxonomy" id="307121"/>
    <lineage>
        <taxon>Bacteria</taxon>
        <taxon>Bacillati</taxon>
        <taxon>Actinomycetota</taxon>
        <taxon>Actinomycetes</taxon>
        <taxon>Micromonosporales</taxon>
        <taxon>Micromonosporaceae</taxon>
        <taxon>Micromonospora</taxon>
    </lineage>
</organism>
<evidence type="ECO:0000256" key="7">
    <source>
        <dbReference type="PROSITE-ProRule" id="PRU01091"/>
    </source>
</evidence>
<evidence type="ECO:0000256" key="8">
    <source>
        <dbReference type="SAM" id="MobiDB-lite"/>
    </source>
</evidence>
<dbReference type="InterPro" id="IPR001867">
    <property type="entry name" value="OmpR/PhoB-type_DNA-bd"/>
</dbReference>
<dbReference type="FunFam" id="1.10.10.10:FF:000216">
    <property type="entry name" value="DNA-binding response regulator"/>
    <property type="match status" value="1"/>
</dbReference>
<dbReference type="PATRIC" id="fig|307121.4.peg.5023"/>
<evidence type="ECO:0000256" key="2">
    <source>
        <dbReference type="ARBA" id="ARBA00023012"/>
    </source>
</evidence>
<feature type="domain" description="OmpR/PhoB-type" evidence="9">
    <location>
        <begin position="204"/>
        <end position="301"/>
    </location>
</feature>
<keyword evidence="6" id="KW-0804">Transcription</keyword>
<dbReference type="Gene3D" id="3.40.50.2300">
    <property type="match status" value="1"/>
</dbReference>
<dbReference type="GO" id="GO:0006355">
    <property type="term" value="P:regulation of DNA-templated transcription"/>
    <property type="evidence" value="ECO:0007669"/>
    <property type="project" value="InterPro"/>
</dbReference>
<name>A0A1C3N9U4_9ACTN</name>
<dbReference type="InterPro" id="IPR049170">
    <property type="entry name" value="GlnR_N"/>
</dbReference>
<dbReference type="PROSITE" id="PS51755">
    <property type="entry name" value="OMPR_PHOB"/>
    <property type="match status" value="1"/>
</dbReference>
<dbReference type="InterPro" id="IPR016032">
    <property type="entry name" value="Sig_transdc_resp-reg_C-effctor"/>
</dbReference>
<evidence type="ECO:0000259" key="9">
    <source>
        <dbReference type="PROSITE" id="PS51755"/>
    </source>
</evidence>
<dbReference type="GO" id="GO:0032993">
    <property type="term" value="C:protein-DNA complex"/>
    <property type="evidence" value="ECO:0007669"/>
    <property type="project" value="TreeGrafter"/>
</dbReference>
<feature type="compositionally biased region" description="Basic and acidic residues" evidence="8">
    <location>
        <begin position="25"/>
        <end position="42"/>
    </location>
</feature>
<dbReference type="AlphaFoldDB" id="A0A1C3N9U4"/>
<keyword evidence="3" id="KW-0805">Transcription regulation</keyword>
<feature type="DNA-binding region" description="OmpR/PhoB-type" evidence="7">
    <location>
        <begin position="204"/>
        <end position="301"/>
    </location>
</feature>
<evidence type="ECO:0000256" key="5">
    <source>
        <dbReference type="ARBA" id="ARBA00023159"/>
    </source>
</evidence>
<dbReference type="STRING" id="307121.GA0070620_4924"/>
<feature type="region of interest" description="Disordered" evidence="8">
    <location>
        <begin position="1"/>
        <end position="64"/>
    </location>
</feature>
<dbReference type="SUPFAM" id="SSF46894">
    <property type="entry name" value="C-terminal effector domain of the bipartite response regulators"/>
    <property type="match status" value="1"/>
</dbReference>
<keyword evidence="1" id="KW-0597">Phosphoprotein</keyword>
<evidence type="ECO:0000256" key="3">
    <source>
        <dbReference type="ARBA" id="ARBA00023015"/>
    </source>
</evidence>
<dbReference type="GO" id="GO:0005829">
    <property type="term" value="C:cytosol"/>
    <property type="evidence" value="ECO:0007669"/>
    <property type="project" value="TreeGrafter"/>
</dbReference>
<dbReference type="PANTHER" id="PTHR48111">
    <property type="entry name" value="REGULATOR OF RPOS"/>
    <property type="match status" value="1"/>
</dbReference>
<dbReference type="PANTHER" id="PTHR48111:SF16">
    <property type="entry name" value="TRANSCRIPTIONAL REGULATORY PROTEIN GLNR"/>
    <property type="match status" value="1"/>
</dbReference>
<dbReference type="InterPro" id="IPR036388">
    <property type="entry name" value="WH-like_DNA-bd_sf"/>
</dbReference>
<dbReference type="Proteomes" id="UP000199393">
    <property type="component" value="Chromosome I"/>
</dbReference>
<proteinExistence type="predicted"/>
<sequence length="317" mass="33862">MPDRAGDAESTGFGNVKKCTAIEGKANKREMPRGRSADDPLRSTRYPPVSDAGTHVSSQRTPPGVSLVARGHEAAGTEVIVEILLLVSARAGEPSVVLPALDLLPHSVRTAPRDVRTLVAGPSPDAVLVDARSELSEARATCRMLHATGLGVPLVAVVTEAGLIALNADWGVDDVILASAGPAEVEARLRLAVGRLNNAITGAGGSIRAGELTIDPDTYAAKLKGRPLDLTYKEFELLKFLAQHPGRVFTRDQLLREVWGYDYFGGTRTVDVHVRRLRAKLGSEYESMIGTVRQVGYKFVVPPSRSLPESEPAPLPV</sequence>
<dbReference type="InterPro" id="IPR039420">
    <property type="entry name" value="WalR-like"/>
</dbReference>
<keyword evidence="5" id="KW-0010">Activator</keyword>